<dbReference type="PROSITE" id="PS51154">
    <property type="entry name" value="MACRO"/>
    <property type="match status" value="1"/>
</dbReference>
<protein>
    <submittedName>
        <fullName evidence="2">Macro domain-containing protein</fullName>
    </submittedName>
</protein>
<dbReference type="SMART" id="SM00506">
    <property type="entry name" value="A1pp"/>
    <property type="match status" value="1"/>
</dbReference>
<evidence type="ECO:0000313" key="2">
    <source>
        <dbReference type="EMBL" id="KAK4433501.1"/>
    </source>
</evidence>
<dbReference type="InterPro" id="IPR002589">
    <property type="entry name" value="Macro_dom"/>
</dbReference>
<evidence type="ECO:0000259" key="1">
    <source>
        <dbReference type="PROSITE" id="PS51154"/>
    </source>
</evidence>
<dbReference type="Pfam" id="PF01661">
    <property type="entry name" value="Macro"/>
    <property type="match status" value="1"/>
</dbReference>
<dbReference type="Gene3D" id="3.40.220.10">
    <property type="entry name" value="Leucine Aminopeptidase, subunit E, domain 1"/>
    <property type="match status" value="1"/>
</dbReference>
<dbReference type="PANTHER" id="PTHR11106:SF27">
    <property type="entry name" value="MACRO DOMAIN-CONTAINING PROTEIN"/>
    <property type="match status" value="1"/>
</dbReference>
<dbReference type="PANTHER" id="PTHR11106">
    <property type="entry name" value="GANGLIOSIDE INDUCED DIFFERENTIATION ASSOCIATED PROTEIN 2-RELATED"/>
    <property type="match status" value="1"/>
</dbReference>
<dbReference type="NCBIfam" id="NF001664">
    <property type="entry name" value="PRK00431.1-6"/>
    <property type="match status" value="1"/>
</dbReference>
<name>A0AAE1YPD3_9LAMI</name>
<dbReference type="CDD" id="cd02908">
    <property type="entry name" value="Macro_OAADPr_deacetylase"/>
    <property type="match status" value="1"/>
</dbReference>
<keyword evidence="3" id="KW-1185">Reference proteome</keyword>
<comment type="caution">
    <text evidence="2">The sequence shown here is derived from an EMBL/GenBank/DDBJ whole genome shotgun (WGS) entry which is preliminary data.</text>
</comment>
<reference evidence="2" key="2">
    <citation type="journal article" date="2024" name="Plant">
        <title>Genomic evolution and insights into agronomic trait innovations of Sesamum species.</title>
        <authorList>
            <person name="Miao H."/>
            <person name="Wang L."/>
            <person name="Qu L."/>
            <person name="Liu H."/>
            <person name="Sun Y."/>
            <person name="Le M."/>
            <person name="Wang Q."/>
            <person name="Wei S."/>
            <person name="Zheng Y."/>
            <person name="Lin W."/>
            <person name="Duan Y."/>
            <person name="Cao H."/>
            <person name="Xiong S."/>
            <person name="Wang X."/>
            <person name="Wei L."/>
            <person name="Li C."/>
            <person name="Ma Q."/>
            <person name="Ju M."/>
            <person name="Zhao R."/>
            <person name="Li G."/>
            <person name="Mu C."/>
            <person name="Tian Q."/>
            <person name="Mei H."/>
            <person name="Zhang T."/>
            <person name="Gao T."/>
            <person name="Zhang H."/>
        </authorList>
    </citation>
    <scope>NUCLEOTIDE SEQUENCE</scope>
    <source>
        <strain evidence="2">3651</strain>
    </source>
</reference>
<feature type="domain" description="Macro" evidence="1">
    <location>
        <begin position="84"/>
        <end position="269"/>
    </location>
</feature>
<dbReference type="InterPro" id="IPR043472">
    <property type="entry name" value="Macro_dom-like"/>
</dbReference>
<sequence>MTSVAPLYSRIIRIFSFRYSTKSLLHDLRRPRGFLKSDYRRVVAFQPLLRPFSLASNPRYCSSGGALVAVGYSTMSSGGGDGGRQVVEFRLTPSSVLKIEKGDLTRWSVDGSSDAIVNPANERMLGGGGADGAIHRAAGPELRAACYEVPEVKPGVRCPTGEARITPGFRLPASHVIHTVGPIYDTDKNPEASLSNAYRNSLRVAKEHNIQYIAFPAISCGIYGYPYEEAATVAISTIKESVGDVKEVHFVLFADDIYDVWLKKANELLHK</sequence>
<gene>
    <name evidence="2" type="ORF">Salat_1112400</name>
</gene>
<organism evidence="2 3">
    <name type="scientific">Sesamum alatum</name>
    <dbReference type="NCBI Taxonomy" id="300844"/>
    <lineage>
        <taxon>Eukaryota</taxon>
        <taxon>Viridiplantae</taxon>
        <taxon>Streptophyta</taxon>
        <taxon>Embryophyta</taxon>
        <taxon>Tracheophyta</taxon>
        <taxon>Spermatophyta</taxon>
        <taxon>Magnoliopsida</taxon>
        <taxon>eudicotyledons</taxon>
        <taxon>Gunneridae</taxon>
        <taxon>Pentapetalae</taxon>
        <taxon>asterids</taxon>
        <taxon>lamiids</taxon>
        <taxon>Lamiales</taxon>
        <taxon>Pedaliaceae</taxon>
        <taxon>Sesamum</taxon>
    </lineage>
</organism>
<dbReference type="EMBL" id="JACGWO010000003">
    <property type="protein sequence ID" value="KAK4433501.1"/>
    <property type="molecule type" value="Genomic_DNA"/>
</dbReference>
<evidence type="ECO:0000313" key="3">
    <source>
        <dbReference type="Proteomes" id="UP001293254"/>
    </source>
</evidence>
<reference evidence="2" key="1">
    <citation type="submission" date="2020-06" db="EMBL/GenBank/DDBJ databases">
        <authorList>
            <person name="Li T."/>
            <person name="Hu X."/>
            <person name="Zhang T."/>
            <person name="Song X."/>
            <person name="Zhang H."/>
            <person name="Dai N."/>
            <person name="Sheng W."/>
            <person name="Hou X."/>
            <person name="Wei L."/>
        </authorList>
    </citation>
    <scope>NUCLEOTIDE SEQUENCE</scope>
    <source>
        <strain evidence="2">3651</strain>
        <tissue evidence="2">Leaf</tissue>
    </source>
</reference>
<proteinExistence type="predicted"/>
<dbReference type="AlphaFoldDB" id="A0AAE1YPD3"/>
<dbReference type="SUPFAM" id="SSF52949">
    <property type="entry name" value="Macro domain-like"/>
    <property type="match status" value="1"/>
</dbReference>
<dbReference type="Proteomes" id="UP001293254">
    <property type="component" value="Unassembled WGS sequence"/>
</dbReference>
<accession>A0AAE1YPD3</accession>